<accession>A0A182SPL9</accession>
<dbReference type="VEuPathDB" id="VectorBase:AMAM010897"/>
<dbReference type="EnsemblMetazoa" id="AMAM010897-RA">
    <property type="protein sequence ID" value="AMAM010897-PA"/>
    <property type="gene ID" value="AMAM010897"/>
</dbReference>
<protein>
    <submittedName>
        <fullName evidence="2">Uncharacterized protein</fullName>
    </submittedName>
</protein>
<feature type="compositionally biased region" description="Polar residues" evidence="1">
    <location>
        <begin position="25"/>
        <end position="42"/>
    </location>
</feature>
<feature type="region of interest" description="Disordered" evidence="1">
    <location>
        <begin position="148"/>
        <end position="183"/>
    </location>
</feature>
<organism evidence="2 3">
    <name type="scientific">Anopheles maculatus</name>
    <dbReference type="NCBI Taxonomy" id="74869"/>
    <lineage>
        <taxon>Eukaryota</taxon>
        <taxon>Metazoa</taxon>
        <taxon>Ecdysozoa</taxon>
        <taxon>Arthropoda</taxon>
        <taxon>Hexapoda</taxon>
        <taxon>Insecta</taxon>
        <taxon>Pterygota</taxon>
        <taxon>Neoptera</taxon>
        <taxon>Endopterygota</taxon>
        <taxon>Diptera</taxon>
        <taxon>Nematocera</taxon>
        <taxon>Culicoidea</taxon>
        <taxon>Culicidae</taxon>
        <taxon>Anophelinae</taxon>
        <taxon>Anopheles</taxon>
        <taxon>Anopheles maculatus group</taxon>
    </lineage>
</organism>
<evidence type="ECO:0000313" key="3">
    <source>
        <dbReference type="Proteomes" id="UP000075901"/>
    </source>
</evidence>
<reference evidence="3" key="1">
    <citation type="submission" date="2013-09" db="EMBL/GenBank/DDBJ databases">
        <title>The Genome Sequence of Anopheles maculatus species B.</title>
        <authorList>
            <consortium name="The Broad Institute Genomics Platform"/>
            <person name="Neafsey D.E."/>
            <person name="Besansky N."/>
            <person name="Howell P."/>
            <person name="Walton C."/>
            <person name="Young S.K."/>
            <person name="Zeng Q."/>
            <person name="Gargeya S."/>
            <person name="Fitzgerald M."/>
            <person name="Haas B."/>
            <person name="Abouelleil A."/>
            <person name="Allen A.W."/>
            <person name="Alvarado L."/>
            <person name="Arachchi H.M."/>
            <person name="Berlin A.M."/>
            <person name="Chapman S.B."/>
            <person name="Gainer-Dewar J."/>
            <person name="Goldberg J."/>
            <person name="Griggs A."/>
            <person name="Gujja S."/>
            <person name="Hansen M."/>
            <person name="Howarth C."/>
            <person name="Imamovic A."/>
            <person name="Ireland A."/>
            <person name="Larimer J."/>
            <person name="McCowan C."/>
            <person name="Murphy C."/>
            <person name="Pearson M."/>
            <person name="Poon T.W."/>
            <person name="Priest M."/>
            <person name="Roberts A."/>
            <person name="Saif S."/>
            <person name="Shea T."/>
            <person name="Sisk P."/>
            <person name="Sykes S."/>
            <person name="Wortman J."/>
            <person name="Nusbaum C."/>
            <person name="Birren B."/>
        </authorList>
    </citation>
    <scope>NUCLEOTIDE SEQUENCE [LARGE SCALE GENOMIC DNA]</scope>
    <source>
        <strain evidence="3">maculatus3</strain>
    </source>
</reference>
<keyword evidence="3" id="KW-1185">Reference proteome</keyword>
<sequence>MSDLNLLPKKHTNFSIERILLKQTDSSSADGGGSPTTAMSHSPRSHLDLIEQKVDLTVKTCLKIVQSATAGTTAGSTSACTVTSKNVIPLVTAGTGTPMVSPASQALLLAGPHRPLNRVLDNPWCSRGPLMFDPKLISTGPTASFGASSIKPASSRGAVGDPGSPAGLLSTTPPSPASSSPSSLIKAEVERKVVLSAYANNSVIERNRLSINYPYPVGLFNAYASAAAVAAAAAATVSSVHHYQHHNQQRVTPSAPIATPTDALLTA</sequence>
<evidence type="ECO:0000313" key="2">
    <source>
        <dbReference type="EnsemblMetazoa" id="AMAM010897-PA"/>
    </source>
</evidence>
<proteinExistence type="predicted"/>
<evidence type="ECO:0000256" key="1">
    <source>
        <dbReference type="SAM" id="MobiDB-lite"/>
    </source>
</evidence>
<dbReference type="AlphaFoldDB" id="A0A182SPL9"/>
<name>A0A182SPL9_9DIPT</name>
<feature type="region of interest" description="Disordered" evidence="1">
    <location>
        <begin position="25"/>
        <end position="45"/>
    </location>
</feature>
<reference evidence="2" key="2">
    <citation type="submission" date="2020-05" db="UniProtKB">
        <authorList>
            <consortium name="EnsemblMetazoa"/>
        </authorList>
    </citation>
    <scope>IDENTIFICATION</scope>
    <source>
        <strain evidence="2">maculatus3</strain>
    </source>
</reference>
<dbReference type="Proteomes" id="UP000075901">
    <property type="component" value="Unassembled WGS sequence"/>
</dbReference>